<dbReference type="Proteomes" id="UP000830198">
    <property type="component" value="Chromosome"/>
</dbReference>
<dbReference type="InterPro" id="IPR024072">
    <property type="entry name" value="DHFR-like_dom_sf"/>
</dbReference>
<accession>A0ABY4HVV5</accession>
<evidence type="ECO:0000313" key="2">
    <source>
        <dbReference type="EMBL" id="UPK67299.1"/>
    </source>
</evidence>
<dbReference type="RefSeq" id="WP_247809564.1">
    <property type="nucleotide sequence ID" value="NZ_CP095855.1"/>
</dbReference>
<dbReference type="PANTHER" id="PTHR38011:SF11">
    <property type="entry name" value="2,5-DIAMINO-6-RIBOSYLAMINO-4(3H)-PYRIMIDINONE 5'-PHOSPHATE REDUCTASE"/>
    <property type="match status" value="1"/>
</dbReference>
<keyword evidence="3" id="KW-1185">Reference proteome</keyword>
<dbReference type="InterPro" id="IPR050765">
    <property type="entry name" value="Riboflavin_Biosynth_HTPR"/>
</dbReference>
<dbReference type="PANTHER" id="PTHR38011">
    <property type="entry name" value="DIHYDROFOLATE REDUCTASE FAMILY PROTEIN (AFU_ORTHOLOGUE AFUA_8G06820)"/>
    <property type="match status" value="1"/>
</dbReference>
<dbReference type="Gene3D" id="3.40.430.10">
    <property type="entry name" value="Dihydrofolate Reductase, subunit A"/>
    <property type="match status" value="1"/>
</dbReference>
<dbReference type="SUPFAM" id="SSF53597">
    <property type="entry name" value="Dihydrofolate reductase-like"/>
    <property type="match status" value="1"/>
</dbReference>
<evidence type="ECO:0000259" key="1">
    <source>
        <dbReference type="Pfam" id="PF01872"/>
    </source>
</evidence>
<dbReference type="EMBL" id="CP095855">
    <property type="protein sequence ID" value="UPK67299.1"/>
    <property type="molecule type" value="Genomic_DNA"/>
</dbReference>
<proteinExistence type="predicted"/>
<gene>
    <name evidence="2" type="ORF">MYF79_20375</name>
</gene>
<name>A0ABY4HVV5_CHIFI</name>
<feature type="domain" description="Bacterial bifunctional deaminase-reductase C-terminal" evidence="1">
    <location>
        <begin position="26"/>
        <end position="168"/>
    </location>
</feature>
<dbReference type="Pfam" id="PF01872">
    <property type="entry name" value="RibD_C"/>
    <property type="match status" value="1"/>
</dbReference>
<reference evidence="2 3" key="1">
    <citation type="submission" date="2022-04" db="EMBL/GenBank/DDBJ databases">
        <title>The arsenic-methylating capacity of Chitinophaga filiformis YT5 during chitin decomposition.</title>
        <authorList>
            <person name="Chen G."/>
            <person name="Liang Y."/>
        </authorList>
    </citation>
    <scope>NUCLEOTIDE SEQUENCE [LARGE SCALE GENOMIC DNA]</scope>
    <source>
        <strain evidence="2 3">YT5</strain>
    </source>
</reference>
<evidence type="ECO:0000313" key="3">
    <source>
        <dbReference type="Proteomes" id="UP000830198"/>
    </source>
</evidence>
<sequence length="175" mass="19386">MRKIKLQMNILLDNKWDSGMSDFSIDNLANVDCILHGRKTAEGFIPYWAEVANNPNDGEHKLGIRFAEIPNVIFSNTLKDSNLDNTTIINGNLAEAIKALKNKDGKDIIVYGGDSFVSSLIQHDLIDEYYVLANPAALGNGQQTFNPLKNELALKLVDCKPFACGAVLVSYSRQR</sequence>
<dbReference type="InterPro" id="IPR002734">
    <property type="entry name" value="RibDG_C"/>
</dbReference>
<organism evidence="2 3">
    <name type="scientific">Chitinophaga filiformis</name>
    <name type="common">Myxococcus filiformis</name>
    <name type="synonym">Flexibacter filiformis</name>
    <dbReference type="NCBI Taxonomy" id="104663"/>
    <lineage>
        <taxon>Bacteria</taxon>
        <taxon>Pseudomonadati</taxon>
        <taxon>Bacteroidota</taxon>
        <taxon>Chitinophagia</taxon>
        <taxon>Chitinophagales</taxon>
        <taxon>Chitinophagaceae</taxon>
        <taxon>Chitinophaga</taxon>
    </lineage>
</organism>
<protein>
    <submittedName>
        <fullName evidence="2">Dihydrofolate reductase family protein</fullName>
    </submittedName>
</protein>